<keyword evidence="6" id="KW-0812">Transmembrane</keyword>
<feature type="compositionally biased region" description="Basic and acidic residues" evidence="5">
    <location>
        <begin position="7"/>
        <end position="17"/>
    </location>
</feature>
<gene>
    <name evidence="8" type="ORF">SAMN05444169_1259</name>
</gene>
<evidence type="ECO:0000256" key="5">
    <source>
        <dbReference type="SAM" id="MobiDB-lite"/>
    </source>
</evidence>
<dbReference type="InterPro" id="IPR013105">
    <property type="entry name" value="TPR_2"/>
</dbReference>
<dbReference type="InterPro" id="IPR041698">
    <property type="entry name" value="Methyltransf_25"/>
</dbReference>
<feature type="region of interest" description="Disordered" evidence="5">
    <location>
        <begin position="1"/>
        <end position="23"/>
    </location>
</feature>
<dbReference type="InterPro" id="IPR011990">
    <property type="entry name" value="TPR-like_helical_dom_sf"/>
</dbReference>
<dbReference type="GO" id="GO:0016740">
    <property type="term" value="F:transferase activity"/>
    <property type="evidence" value="ECO:0007669"/>
    <property type="project" value="UniProtKB-KW"/>
</dbReference>
<accession>A0A1M5I4U3</accession>
<keyword evidence="6" id="KW-0472">Membrane</keyword>
<reference evidence="8 9" key="1">
    <citation type="submission" date="2016-11" db="EMBL/GenBank/DDBJ databases">
        <authorList>
            <person name="Jaros S."/>
            <person name="Januszkiewicz K."/>
            <person name="Wedrychowicz H."/>
        </authorList>
    </citation>
    <scope>NUCLEOTIDE SEQUENCE [LARGE SCALE GENOMIC DNA]</scope>
    <source>
        <strain evidence="8 9">GAS242</strain>
    </source>
</reference>
<proteinExistence type="predicted"/>
<keyword evidence="6" id="KW-1133">Transmembrane helix</keyword>
<dbReference type="Gene3D" id="3.40.50.150">
    <property type="entry name" value="Vaccinia Virus protein VP39"/>
    <property type="match status" value="1"/>
</dbReference>
<dbReference type="CDD" id="cd02440">
    <property type="entry name" value="AdoMet_MTases"/>
    <property type="match status" value="1"/>
</dbReference>
<feature type="repeat" description="TPR" evidence="4">
    <location>
        <begin position="100"/>
        <end position="133"/>
    </location>
</feature>
<dbReference type="Proteomes" id="UP000190675">
    <property type="component" value="Chromosome I"/>
</dbReference>
<dbReference type="Pfam" id="PF07719">
    <property type="entry name" value="TPR_2"/>
    <property type="match status" value="1"/>
</dbReference>
<protein>
    <submittedName>
        <fullName evidence="8">Tetratricopeptide repeat-containing protein</fullName>
    </submittedName>
</protein>
<dbReference type="InterPro" id="IPR029063">
    <property type="entry name" value="SAM-dependent_MTases_sf"/>
</dbReference>
<keyword evidence="3 4" id="KW-0802">TPR repeat</keyword>
<name>A0A1M5I4U3_9BRAD</name>
<evidence type="ECO:0000256" key="1">
    <source>
        <dbReference type="ARBA" id="ARBA00022679"/>
    </source>
</evidence>
<dbReference type="PANTHER" id="PTHR43861">
    <property type="entry name" value="TRANS-ACONITATE 2-METHYLTRANSFERASE-RELATED"/>
    <property type="match status" value="1"/>
</dbReference>
<evidence type="ECO:0000259" key="7">
    <source>
        <dbReference type="Pfam" id="PF13649"/>
    </source>
</evidence>
<evidence type="ECO:0000313" key="9">
    <source>
        <dbReference type="Proteomes" id="UP000190675"/>
    </source>
</evidence>
<keyword evidence="1" id="KW-0808">Transferase</keyword>
<evidence type="ECO:0000256" key="6">
    <source>
        <dbReference type="SAM" id="Phobius"/>
    </source>
</evidence>
<dbReference type="RefSeq" id="WP_079565215.1">
    <property type="nucleotide sequence ID" value="NZ_LT670818.1"/>
</dbReference>
<dbReference type="SMART" id="SM00028">
    <property type="entry name" value="TPR"/>
    <property type="match status" value="2"/>
</dbReference>
<dbReference type="Pfam" id="PF13649">
    <property type="entry name" value="Methyltransf_25"/>
    <property type="match status" value="1"/>
</dbReference>
<dbReference type="InterPro" id="IPR019734">
    <property type="entry name" value="TPR_rpt"/>
</dbReference>
<evidence type="ECO:0000313" key="8">
    <source>
        <dbReference type="EMBL" id="SHG22873.1"/>
    </source>
</evidence>
<dbReference type="SUPFAM" id="SSF53335">
    <property type="entry name" value="S-adenosyl-L-methionine-dependent methyltransferases"/>
    <property type="match status" value="1"/>
</dbReference>
<evidence type="ECO:0000256" key="2">
    <source>
        <dbReference type="ARBA" id="ARBA00022737"/>
    </source>
</evidence>
<keyword evidence="2" id="KW-0677">Repeat</keyword>
<evidence type="ECO:0000256" key="3">
    <source>
        <dbReference type="ARBA" id="ARBA00022803"/>
    </source>
</evidence>
<dbReference type="PROSITE" id="PS50005">
    <property type="entry name" value="TPR"/>
    <property type="match status" value="1"/>
</dbReference>
<dbReference type="OrthoDB" id="649979at2"/>
<dbReference type="EMBL" id="LT670818">
    <property type="protein sequence ID" value="SHG22873.1"/>
    <property type="molecule type" value="Genomic_DNA"/>
</dbReference>
<feature type="domain" description="Methyltransferase" evidence="7">
    <location>
        <begin position="376"/>
        <end position="471"/>
    </location>
</feature>
<sequence length="617" mass="68367">MNRKERRAANKRRDESASRPNALAFGSASPSIADLAAEASRSRGMGRINQAQEICRQILAREPAHVQSLNLLGLMAQESGDHRVAVKMFAKAIASDEVNAACHYNVGNSYQALGNRTKAIAHFSKALSLGMDEKAPTFILQSPIIATYVARITGKWPLPVTNVELFGTEGVVPLAKDVFLRCAMEAMTLPGVQLESLLGHARAELLRLSDEHGEDNGEIDEDIVAFACALARQCFINEYIYVQAEAESGLASELRDRLLQDLASGAAITPLTLAVVAAYFPLHAMPMAEALLRRDWPATVAGLLQVQLREPLEEVGERTAIATLAPIENSVSLQVMRQYEENPYPRWTTNPLNAFAADQARGRSIPTAERQAELDILIAGCGTGSHAVQIAQVYPNARLLAVDVSLTSLAYARRKTRELGLRNIEYAQADILELGRIDRTFDSIESVGVLHHLAEPTAGWRVLVSLLRPGGRMRIGLYSNLARRVIAEARARIAARGYRATAADMRRCRQDIMREAEHWKMLIGAKDFYSMSGCRDLLFNVMEHRFTIPEIAAFLNDHDLSFLAFEPFDDPTVIAKFHKQFPDAADEANLDQWHRFEANHPETFWGMYVFTVGKNAH</sequence>
<organism evidence="8 9">
    <name type="scientific">Bradyrhizobium erythrophlei</name>
    <dbReference type="NCBI Taxonomy" id="1437360"/>
    <lineage>
        <taxon>Bacteria</taxon>
        <taxon>Pseudomonadati</taxon>
        <taxon>Pseudomonadota</taxon>
        <taxon>Alphaproteobacteria</taxon>
        <taxon>Hyphomicrobiales</taxon>
        <taxon>Nitrobacteraceae</taxon>
        <taxon>Bradyrhizobium</taxon>
    </lineage>
</organism>
<dbReference type="SUPFAM" id="SSF48452">
    <property type="entry name" value="TPR-like"/>
    <property type="match status" value="1"/>
</dbReference>
<evidence type="ECO:0000256" key="4">
    <source>
        <dbReference type="PROSITE-ProRule" id="PRU00339"/>
    </source>
</evidence>
<dbReference type="AlphaFoldDB" id="A0A1M5I4U3"/>
<feature type="transmembrane region" description="Helical" evidence="6">
    <location>
        <begin position="262"/>
        <end position="282"/>
    </location>
</feature>
<dbReference type="Gene3D" id="1.25.40.10">
    <property type="entry name" value="Tetratricopeptide repeat domain"/>
    <property type="match status" value="1"/>
</dbReference>